<feature type="region of interest" description="Disordered" evidence="1">
    <location>
        <begin position="1"/>
        <end position="23"/>
    </location>
</feature>
<dbReference type="InterPro" id="IPR039563">
    <property type="entry name" value="Peptidase_C39_single_dom"/>
</dbReference>
<reference evidence="2 3" key="1">
    <citation type="journal article" date="2016" name="J. Hazard. Mater.">
        <title>A newly isolated Pseudomonas putida S-1 strain for batch-mode-propanethiol degradation and continuous treatment of propanethiol-containing waste gas.</title>
        <authorList>
            <person name="Chen D.Z."/>
            <person name="Sun Y.M."/>
            <person name="Han L.M."/>
            <person name="Chen J."/>
            <person name="Ye J.X."/>
            <person name="Chen J.M."/>
        </authorList>
    </citation>
    <scope>NUCLEOTIDE SEQUENCE [LARGE SCALE GENOMIC DNA]</scope>
    <source>
        <strain evidence="2 3">S-1</strain>
    </source>
</reference>
<organism evidence="2 3">
    <name type="scientific">Pseudomonas qingdaonensis</name>
    <dbReference type="NCBI Taxonomy" id="2056231"/>
    <lineage>
        <taxon>Bacteria</taxon>
        <taxon>Pseudomonadati</taxon>
        <taxon>Pseudomonadota</taxon>
        <taxon>Gammaproteobacteria</taxon>
        <taxon>Pseudomonadales</taxon>
        <taxon>Pseudomonadaceae</taxon>
        <taxon>Pseudomonas</taxon>
    </lineage>
</organism>
<dbReference type="CDD" id="cd02549">
    <property type="entry name" value="Peptidase_C39A"/>
    <property type="match status" value="1"/>
</dbReference>
<evidence type="ECO:0000313" key="3">
    <source>
        <dbReference type="Proteomes" id="UP000678154"/>
    </source>
</evidence>
<evidence type="ECO:0000313" key="2">
    <source>
        <dbReference type="EMBL" id="QVL20868.1"/>
    </source>
</evidence>
<gene>
    <name evidence="2" type="ORF">KH389_09895</name>
</gene>
<protein>
    <submittedName>
        <fullName evidence="2">Peptidase C39 family protein</fullName>
    </submittedName>
</protein>
<evidence type="ECO:0000256" key="1">
    <source>
        <dbReference type="SAM" id="MobiDB-lite"/>
    </source>
</evidence>
<accession>A0ABX8DXC2</accession>
<dbReference type="EMBL" id="CP074676">
    <property type="protein sequence ID" value="QVL20868.1"/>
    <property type="molecule type" value="Genomic_DNA"/>
</dbReference>
<dbReference type="GeneID" id="87480558"/>
<name>A0ABX8DXC2_9PSED</name>
<proteinExistence type="predicted"/>
<dbReference type="Proteomes" id="UP000678154">
    <property type="component" value="Chromosome"/>
</dbReference>
<dbReference type="RefSeq" id="WP_054915713.1">
    <property type="nucleotide sequence ID" value="NZ_BQHH01000016.1"/>
</dbReference>
<sequence length="245" mass="26540">MIASQGRASSARHQHKRVSMLPTAPKRRVSHRLLLACLLAASLAGCASQPSSQLNSLPQRVELGAVPFYRGNANQSAPMALAAILSQQGVRITPGLLEGPLQLPQGVDRLQASVATVARQYGMVVYPLDGTLPALLTQVAAGNPVLLRYQEGSAFWSEPRYALLVGYDRYKSRVLLRAGNNRRLLMDFDDFAAAWKKEGSWAVLVQPPGQLPAQVDRQRWLKAANELAQAGQEQAARQAVNAVGQ</sequence>
<keyword evidence="3" id="KW-1185">Reference proteome</keyword>